<protein>
    <submittedName>
        <fullName evidence="2">Uncharacterized protein</fullName>
    </submittedName>
</protein>
<dbReference type="Proteomes" id="UP000294508">
    <property type="component" value="Unassembled WGS sequence"/>
</dbReference>
<dbReference type="AlphaFoldDB" id="A0A4R2HYJ9"/>
<proteinExistence type="predicted"/>
<keyword evidence="1" id="KW-0732">Signal</keyword>
<name>A0A4R2HYJ9_9ACTN</name>
<sequence length="138" mass="14869">MRRSRGMAWGTSAVLLLSGLVGGTTVAAADPGETPTPTPTYGPITLSAEESQRLCAEVLPKLIARREKLATRINGGADVKGSVAWLKARAVKQRAKGHEKVATQLEKRAERRAGRLEQLGKIKGELEAFKTKHCQVVK</sequence>
<comment type="caution">
    <text evidence="2">The sequence shown here is derived from an EMBL/GenBank/DDBJ whole genome shotgun (WGS) entry which is preliminary data.</text>
</comment>
<dbReference type="RefSeq" id="WP_132207368.1">
    <property type="nucleotide sequence ID" value="NZ_SLWN01000001.1"/>
</dbReference>
<feature type="signal peptide" evidence="1">
    <location>
        <begin position="1"/>
        <end position="28"/>
    </location>
</feature>
<feature type="chain" id="PRO_5038711505" evidence="1">
    <location>
        <begin position="29"/>
        <end position="138"/>
    </location>
</feature>
<accession>A0A4R2HYJ9</accession>
<dbReference type="OrthoDB" id="3696905at2"/>
<evidence type="ECO:0000313" key="2">
    <source>
        <dbReference type="EMBL" id="TCO35718.1"/>
    </source>
</evidence>
<evidence type="ECO:0000313" key="3">
    <source>
        <dbReference type="Proteomes" id="UP000294508"/>
    </source>
</evidence>
<dbReference type="EMBL" id="SLWN01000001">
    <property type="protein sequence ID" value="TCO35718.1"/>
    <property type="molecule type" value="Genomic_DNA"/>
</dbReference>
<reference evidence="2 3" key="1">
    <citation type="journal article" date="2015" name="Stand. Genomic Sci.">
        <title>Genomic Encyclopedia of Bacterial and Archaeal Type Strains, Phase III: the genomes of soil and plant-associated and newly described type strains.</title>
        <authorList>
            <person name="Whitman W.B."/>
            <person name="Woyke T."/>
            <person name="Klenk H.P."/>
            <person name="Zhou Y."/>
            <person name="Lilburn T.G."/>
            <person name="Beck B.J."/>
            <person name="De Vos P."/>
            <person name="Vandamme P."/>
            <person name="Eisen J.A."/>
            <person name="Garrity G."/>
            <person name="Hugenholtz P."/>
            <person name="Kyrpides N.C."/>
        </authorList>
    </citation>
    <scope>NUCLEOTIDE SEQUENCE [LARGE SCALE GENOMIC DNA]</scope>
    <source>
        <strain evidence="2 3">VKM Ac-2572</strain>
    </source>
</reference>
<gene>
    <name evidence="2" type="ORF">EV652_101603</name>
</gene>
<organism evidence="2 3">
    <name type="scientific">Kribbella steppae</name>
    <dbReference type="NCBI Taxonomy" id="2512223"/>
    <lineage>
        <taxon>Bacteria</taxon>
        <taxon>Bacillati</taxon>
        <taxon>Actinomycetota</taxon>
        <taxon>Actinomycetes</taxon>
        <taxon>Propionibacteriales</taxon>
        <taxon>Kribbellaceae</taxon>
        <taxon>Kribbella</taxon>
    </lineage>
</organism>
<evidence type="ECO:0000256" key="1">
    <source>
        <dbReference type="SAM" id="SignalP"/>
    </source>
</evidence>
<keyword evidence="3" id="KW-1185">Reference proteome</keyword>